<evidence type="ECO:0000313" key="1">
    <source>
        <dbReference type="EnsemblPlants" id="QL09p011995:mrna"/>
    </source>
</evidence>
<dbReference type="InParanoid" id="A0A7N2MH22"/>
<dbReference type="AlphaFoldDB" id="A0A7N2MH22"/>
<dbReference type="EnsemblPlants" id="QL09p011995:mrna">
    <property type="protein sequence ID" value="QL09p011995:mrna"/>
    <property type="gene ID" value="QL09p011995"/>
</dbReference>
<dbReference type="Proteomes" id="UP000594261">
    <property type="component" value="Chromosome 9"/>
</dbReference>
<sequence length="105" mass="11221">MNVVMIGCGGVFHVECQLLLELNLHGSGSNNIIFMASKHGKKVYLTATPQCTFPDHLVGNALEIGKIMLGLNFTTHHASTVQAICLTLKILGSSGLSDIPATRIF</sequence>
<reference evidence="1 2" key="1">
    <citation type="journal article" date="2016" name="G3 (Bethesda)">
        <title>First Draft Assembly and Annotation of the Genome of a California Endemic Oak Quercus lobata Nee (Fagaceae).</title>
        <authorList>
            <person name="Sork V.L."/>
            <person name="Fitz-Gibbon S.T."/>
            <person name="Puiu D."/>
            <person name="Crepeau M."/>
            <person name="Gugger P.F."/>
            <person name="Sherman R."/>
            <person name="Stevens K."/>
            <person name="Langley C.H."/>
            <person name="Pellegrini M."/>
            <person name="Salzberg S.L."/>
        </authorList>
    </citation>
    <scope>NUCLEOTIDE SEQUENCE [LARGE SCALE GENOMIC DNA]</scope>
    <source>
        <strain evidence="1 2">cv. SW786</strain>
    </source>
</reference>
<proteinExistence type="predicted"/>
<accession>A0A7N2MH22</accession>
<evidence type="ECO:0000313" key="2">
    <source>
        <dbReference type="Proteomes" id="UP000594261"/>
    </source>
</evidence>
<dbReference type="Gramene" id="QL09p011995:mrna">
    <property type="protein sequence ID" value="QL09p011995:mrna"/>
    <property type="gene ID" value="QL09p011995"/>
</dbReference>
<organism evidence="1 2">
    <name type="scientific">Quercus lobata</name>
    <name type="common">Valley oak</name>
    <dbReference type="NCBI Taxonomy" id="97700"/>
    <lineage>
        <taxon>Eukaryota</taxon>
        <taxon>Viridiplantae</taxon>
        <taxon>Streptophyta</taxon>
        <taxon>Embryophyta</taxon>
        <taxon>Tracheophyta</taxon>
        <taxon>Spermatophyta</taxon>
        <taxon>Magnoliopsida</taxon>
        <taxon>eudicotyledons</taxon>
        <taxon>Gunneridae</taxon>
        <taxon>Pentapetalae</taxon>
        <taxon>rosids</taxon>
        <taxon>fabids</taxon>
        <taxon>Fagales</taxon>
        <taxon>Fagaceae</taxon>
        <taxon>Quercus</taxon>
    </lineage>
</organism>
<protein>
    <submittedName>
        <fullName evidence="1">Uncharacterized protein</fullName>
    </submittedName>
</protein>
<name>A0A7N2MH22_QUELO</name>
<reference evidence="1" key="2">
    <citation type="submission" date="2021-01" db="UniProtKB">
        <authorList>
            <consortium name="EnsemblPlants"/>
        </authorList>
    </citation>
    <scope>IDENTIFICATION</scope>
</reference>
<dbReference type="EMBL" id="LRBV02000009">
    <property type="status" value="NOT_ANNOTATED_CDS"/>
    <property type="molecule type" value="Genomic_DNA"/>
</dbReference>
<keyword evidence="2" id="KW-1185">Reference proteome</keyword>